<dbReference type="PATRIC" id="fig|573060.9.peg.1354"/>
<feature type="region of interest" description="Disordered" evidence="1">
    <location>
        <begin position="120"/>
        <end position="143"/>
    </location>
</feature>
<proteinExistence type="predicted"/>
<evidence type="ECO:0000313" key="3">
    <source>
        <dbReference type="Proteomes" id="UP000003856"/>
    </source>
</evidence>
<comment type="caution">
    <text evidence="2">The sequence shown here is derived from an EMBL/GenBank/DDBJ whole genome shotgun (WGS) entry which is preliminary data.</text>
</comment>
<organism evidence="2 3">
    <name type="scientific">Acidovorax delafieldii 2AN</name>
    <dbReference type="NCBI Taxonomy" id="573060"/>
    <lineage>
        <taxon>Bacteria</taxon>
        <taxon>Pseudomonadati</taxon>
        <taxon>Pseudomonadota</taxon>
        <taxon>Betaproteobacteria</taxon>
        <taxon>Burkholderiales</taxon>
        <taxon>Comamonadaceae</taxon>
        <taxon>Acidovorax</taxon>
    </lineage>
</organism>
<dbReference type="InterPro" id="IPR046170">
    <property type="entry name" value="DUF6172"/>
</dbReference>
<dbReference type="AlphaFoldDB" id="C5T9Q6"/>
<evidence type="ECO:0000313" key="2">
    <source>
        <dbReference type="EMBL" id="EER58792.1"/>
    </source>
</evidence>
<sequence>MVGGAKIRFGGIGMPLPGVVPMRQAVRSPMRKTFQLHIEGKNNDRVLDAVKHEIRKYIKRERGRPVPAGADFWDFDCKFGRTAETAEVAHLSALIGLVDAVAREGGAQFYLEILAKGGHRQARPRGEDQSEVLREETDATGKA</sequence>
<accession>C5T9Q6</accession>
<dbReference type="EMBL" id="ACQT01000204">
    <property type="protein sequence ID" value="EER58792.1"/>
    <property type="molecule type" value="Genomic_DNA"/>
</dbReference>
<gene>
    <name evidence="2" type="ORF">AcdelDRAFT_3636</name>
</gene>
<evidence type="ECO:0000256" key="1">
    <source>
        <dbReference type="SAM" id="MobiDB-lite"/>
    </source>
</evidence>
<dbReference type="Pfam" id="PF19669">
    <property type="entry name" value="DUF6172"/>
    <property type="match status" value="1"/>
</dbReference>
<reference evidence="2 3" key="1">
    <citation type="submission" date="2009-05" db="EMBL/GenBank/DDBJ databases">
        <title>The draft genome of Acidovorax delafieldii 2AN.</title>
        <authorList>
            <consortium name="US DOE Joint Genome Institute (JGI-PGF)"/>
            <person name="Lucas S."/>
            <person name="Copeland A."/>
            <person name="Lapidus A."/>
            <person name="Glavina del Rio T."/>
            <person name="Tice H."/>
            <person name="Bruce D."/>
            <person name="Goodwin L."/>
            <person name="Pitluck S."/>
            <person name="Larimer F."/>
            <person name="Land M.L."/>
            <person name="Hauser L."/>
            <person name="Shelobolina E.S."/>
            <person name="Picardal F."/>
            <person name="Roden E."/>
            <person name="Emerson D."/>
        </authorList>
    </citation>
    <scope>NUCLEOTIDE SEQUENCE [LARGE SCALE GENOMIC DNA]</scope>
    <source>
        <strain evidence="2 3">2AN</strain>
    </source>
</reference>
<name>C5T9Q6_ACIDE</name>
<protein>
    <submittedName>
        <fullName evidence="2">Uncharacterized protein</fullName>
    </submittedName>
</protein>
<feature type="compositionally biased region" description="Basic and acidic residues" evidence="1">
    <location>
        <begin position="124"/>
        <end position="143"/>
    </location>
</feature>
<dbReference type="Proteomes" id="UP000003856">
    <property type="component" value="Unassembled WGS sequence"/>
</dbReference>
<keyword evidence="3" id="KW-1185">Reference proteome</keyword>